<gene>
    <name evidence="1" type="ORF">C5167_009949</name>
</gene>
<reference evidence="1 2" key="1">
    <citation type="journal article" date="2018" name="Science">
        <title>The opium poppy genome and morphinan production.</title>
        <authorList>
            <person name="Guo L."/>
            <person name="Winzer T."/>
            <person name="Yang X."/>
            <person name="Li Y."/>
            <person name="Ning Z."/>
            <person name="He Z."/>
            <person name="Teodor R."/>
            <person name="Lu Y."/>
            <person name="Bowser T.A."/>
            <person name="Graham I.A."/>
            <person name="Ye K."/>
        </authorList>
    </citation>
    <scope>NUCLEOTIDE SEQUENCE [LARGE SCALE GENOMIC DNA]</scope>
    <source>
        <strain evidence="2">cv. HN1</strain>
        <tissue evidence="1">Leaves</tissue>
    </source>
</reference>
<name>A0A4Y7JYT6_PAPSO</name>
<organism evidence="1 2">
    <name type="scientific">Papaver somniferum</name>
    <name type="common">Opium poppy</name>
    <dbReference type="NCBI Taxonomy" id="3469"/>
    <lineage>
        <taxon>Eukaryota</taxon>
        <taxon>Viridiplantae</taxon>
        <taxon>Streptophyta</taxon>
        <taxon>Embryophyta</taxon>
        <taxon>Tracheophyta</taxon>
        <taxon>Spermatophyta</taxon>
        <taxon>Magnoliopsida</taxon>
        <taxon>Ranunculales</taxon>
        <taxon>Papaveraceae</taxon>
        <taxon>Papaveroideae</taxon>
        <taxon>Papaver</taxon>
    </lineage>
</organism>
<dbReference type="EMBL" id="CM010720">
    <property type="protein sequence ID" value="RZC66254.1"/>
    <property type="molecule type" value="Genomic_DNA"/>
</dbReference>
<accession>A0A4Y7JYT6</accession>
<evidence type="ECO:0008006" key="3">
    <source>
        <dbReference type="Google" id="ProtNLM"/>
    </source>
</evidence>
<dbReference type="Proteomes" id="UP000316621">
    <property type="component" value="Chromosome 6"/>
</dbReference>
<dbReference type="AlphaFoldDB" id="A0A4Y7JYT6"/>
<evidence type="ECO:0000313" key="2">
    <source>
        <dbReference type="Proteomes" id="UP000316621"/>
    </source>
</evidence>
<protein>
    <recommendedName>
        <fullName evidence="3">DUF4219 domain-containing protein</fullName>
    </recommendedName>
</protein>
<sequence>MSVTSDSSESSFEMEEAVADPVLLTSTNYNSWKSYIETKQIDGGSKFKRVWGYLYPGPRYSLDLEIDKKVLKEIKLSCSEEMLQHILYAEYFAEAWEWLKEAVDAATEEKERYYNMMEIAIASRAKADEVPEVDKVLTKRNYGKWKNYMKNVLLSKYLWVVVDGSEPIGSRTYRIKNHNALATIRISCGKEMFEHIYEADHAREAWFKIADREYLKMRILCIYWLS</sequence>
<dbReference type="Gramene" id="RZC66254">
    <property type="protein sequence ID" value="RZC66254"/>
    <property type="gene ID" value="C5167_009949"/>
</dbReference>
<proteinExistence type="predicted"/>
<evidence type="ECO:0000313" key="1">
    <source>
        <dbReference type="EMBL" id="RZC66254.1"/>
    </source>
</evidence>
<keyword evidence="2" id="KW-1185">Reference proteome</keyword>